<dbReference type="Pfam" id="PF08282">
    <property type="entry name" value="Hydrolase_3"/>
    <property type="match status" value="1"/>
</dbReference>
<evidence type="ECO:0000313" key="2">
    <source>
        <dbReference type="Proteomes" id="UP000247612"/>
    </source>
</evidence>
<accession>A0A318KFU2</accession>
<dbReference type="InterPro" id="IPR023214">
    <property type="entry name" value="HAD_sf"/>
</dbReference>
<protein>
    <recommendedName>
        <fullName evidence="3">HAD family phosphatase</fullName>
    </recommendedName>
</protein>
<dbReference type="PROSITE" id="PS01229">
    <property type="entry name" value="COF_2"/>
    <property type="match status" value="1"/>
</dbReference>
<dbReference type="AlphaFoldDB" id="A0A318KFU2"/>
<dbReference type="Gene3D" id="3.30.1240.10">
    <property type="match status" value="1"/>
</dbReference>
<proteinExistence type="predicted"/>
<name>A0A318KFU2_9FIRM</name>
<dbReference type="Proteomes" id="UP000247612">
    <property type="component" value="Unassembled WGS sequence"/>
</dbReference>
<dbReference type="Gene3D" id="3.40.50.1000">
    <property type="entry name" value="HAD superfamily/HAD-like"/>
    <property type="match status" value="1"/>
</dbReference>
<dbReference type="GO" id="GO:0016791">
    <property type="term" value="F:phosphatase activity"/>
    <property type="evidence" value="ECO:0007669"/>
    <property type="project" value="UniProtKB-ARBA"/>
</dbReference>
<dbReference type="EMBL" id="QJKH01000014">
    <property type="protein sequence ID" value="PXX76160.1"/>
    <property type="molecule type" value="Genomic_DNA"/>
</dbReference>
<dbReference type="SUPFAM" id="SSF56784">
    <property type="entry name" value="HAD-like"/>
    <property type="match status" value="1"/>
</dbReference>
<dbReference type="InterPro" id="IPR000150">
    <property type="entry name" value="Cof"/>
</dbReference>
<dbReference type="NCBIfam" id="TIGR01484">
    <property type="entry name" value="HAD-SF-IIB"/>
    <property type="match status" value="1"/>
</dbReference>
<dbReference type="STRING" id="1034346.GCA_000313565_01799"/>
<reference evidence="1 2" key="1">
    <citation type="submission" date="2018-05" db="EMBL/GenBank/DDBJ databases">
        <title>Genomic Encyclopedia of Type Strains, Phase IV (KMG-IV): sequencing the most valuable type-strain genomes for metagenomic binning, comparative biology and taxonomic classification.</title>
        <authorList>
            <person name="Goeker M."/>
        </authorList>
    </citation>
    <scope>NUCLEOTIDE SEQUENCE [LARGE SCALE GENOMIC DNA]</scope>
    <source>
        <strain evidence="1 2">JC118</strain>
    </source>
</reference>
<dbReference type="PANTHER" id="PTHR10000:SF8">
    <property type="entry name" value="HAD SUPERFAMILY HYDROLASE-LIKE, TYPE 3"/>
    <property type="match status" value="1"/>
</dbReference>
<dbReference type="NCBIfam" id="TIGR00099">
    <property type="entry name" value="Cof-subfamily"/>
    <property type="match status" value="1"/>
</dbReference>
<comment type="caution">
    <text evidence="1">The sequence shown here is derived from an EMBL/GenBank/DDBJ whole genome shotgun (WGS) entry which is preliminary data.</text>
</comment>
<dbReference type="PANTHER" id="PTHR10000">
    <property type="entry name" value="PHOSPHOSERINE PHOSPHATASE"/>
    <property type="match status" value="1"/>
</dbReference>
<dbReference type="InterPro" id="IPR036412">
    <property type="entry name" value="HAD-like_sf"/>
</dbReference>
<dbReference type="RefSeq" id="WP_022938103.1">
    <property type="nucleotide sequence ID" value="NZ_CABKRQ010000004.1"/>
</dbReference>
<sequence>MKIKIVFIDVDGTLVETSKGIVAQSSIDAIADLQRHGVKCVLCTGRPPIHTKAITDLIDFDARINLNGGYIEDRKGQALFENPMSHHDFQMIWDYARAHECGLCFHFDDFSYGYHRFDKIEDFFRTHVKEGCTIIKDDPTHKRHLHNMPYNGVVVAEDEQALVDFVNATPNLRCDKIAEHVFDVFRADNDKARAIEILLDKFNLTWHEAAAIGDSTNDLKMLELAGCGIAMGNASEYVKSHADWISDDAAHNGVAKAIWHLLENNQA</sequence>
<dbReference type="GO" id="GO:0005829">
    <property type="term" value="C:cytosol"/>
    <property type="evidence" value="ECO:0007669"/>
    <property type="project" value="TreeGrafter"/>
</dbReference>
<gene>
    <name evidence="1" type="ORF">DES51_11414</name>
</gene>
<organism evidence="1 2">
    <name type="scientific">Dielma fastidiosa</name>
    <dbReference type="NCBI Taxonomy" id="1034346"/>
    <lineage>
        <taxon>Bacteria</taxon>
        <taxon>Bacillati</taxon>
        <taxon>Bacillota</taxon>
        <taxon>Erysipelotrichia</taxon>
        <taxon>Erysipelotrichales</taxon>
        <taxon>Erysipelotrichaceae</taxon>
        <taxon>Dielma</taxon>
    </lineage>
</organism>
<evidence type="ECO:0008006" key="3">
    <source>
        <dbReference type="Google" id="ProtNLM"/>
    </source>
</evidence>
<keyword evidence="2" id="KW-1185">Reference proteome</keyword>
<dbReference type="GO" id="GO:0000287">
    <property type="term" value="F:magnesium ion binding"/>
    <property type="evidence" value="ECO:0007669"/>
    <property type="project" value="TreeGrafter"/>
</dbReference>
<dbReference type="InterPro" id="IPR006379">
    <property type="entry name" value="HAD-SF_hydro_IIB"/>
</dbReference>
<dbReference type="SFLD" id="SFLDS00003">
    <property type="entry name" value="Haloacid_Dehalogenase"/>
    <property type="match status" value="1"/>
</dbReference>
<evidence type="ECO:0000313" key="1">
    <source>
        <dbReference type="EMBL" id="PXX76160.1"/>
    </source>
</evidence>
<dbReference type="SFLD" id="SFLDG01140">
    <property type="entry name" value="C2.B:_Phosphomannomutase_and_P"/>
    <property type="match status" value="1"/>
</dbReference>